<keyword evidence="2" id="KW-1133">Transmembrane helix</keyword>
<dbReference type="GeneID" id="92090652"/>
<keyword evidence="4" id="KW-1185">Reference proteome</keyword>
<keyword evidence="2" id="KW-0472">Membrane</keyword>
<feature type="compositionally biased region" description="Basic and acidic residues" evidence="1">
    <location>
        <begin position="390"/>
        <end position="399"/>
    </location>
</feature>
<sequence>MPSFTGRVAEATDTSVTTPTGLPLTARAPVGDACNDQWWFRAAPGGPDTANDQELLVSTQRLAGWSRYNKAAAYAPGICYEGHEFKAVTKVWTSNADVPWGGAPTSWVWKGICCRSEFDYATISLSTRSTSTDLCTQTLTLTTPTGFPLLLSDGATATAGLTTIRTSTALEARHQPFTMWWNDDDLAQFSSPDDAAQLRVVMEEAAMSFRLTGLTGGGGRTAPKTTSSAVLADPTGPATTTTVGGEAQKTSSGLSSGALAGIVIGAVLALILAVLVGLMLGRRRRRRNNNAEQHPDQPELTASTETKGHGWGDKQGSSRGSNRTSWIGRILGKRRSQASPPYHYPAGHPNEGISAPEVVTEDHRHSQIRSELAGLPRSELYGDNSPGSPRAHERPSELP</sequence>
<comment type="caution">
    <text evidence="3">The sequence shown here is derived from an EMBL/GenBank/DDBJ whole genome shotgun (WGS) entry which is preliminary data.</text>
</comment>
<evidence type="ECO:0000313" key="4">
    <source>
        <dbReference type="Proteomes" id="UP001480595"/>
    </source>
</evidence>
<feature type="region of interest" description="Disordered" evidence="1">
    <location>
        <begin position="287"/>
        <end position="399"/>
    </location>
</feature>
<keyword evidence="2" id="KW-0812">Transmembrane</keyword>
<feature type="compositionally biased region" description="Low complexity" evidence="1">
    <location>
        <begin position="234"/>
        <end position="252"/>
    </location>
</feature>
<dbReference type="Proteomes" id="UP001480595">
    <property type="component" value="Unassembled WGS sequence"/>
</dbReference>
<feature type="region of interest" description="Disordered" evidence="1">
    <location>
        <begin position="1"/>
        <end position="21"/>
    </location>
</feature>
<dbReference type="EMBL" id="JAQQWL010000006">
    <property type="protein sequence ID" value="KAK8069564.1"/>
    <property type="molecule type" value="Genomic_DNA"/>
</dbReference>
<name>A0ABR1VEB0_9PEZI</name>
<evidence type="ECO:0000256" key="1">
    <source>
        <dbReference type="SAM" id="MobiDB-lite"/>
    </source>
</evidence>
<feature type="transmembrane region" description="Helical" evidence="2">
    <location>
        <begin position="258"/>
        <end position="280"/>
    </location>
</feature>
<protein>
    <submittedName>
        <fullName evidence="3">Uncharacterized protein</fullName>
    </submittedName>
</protein>
<dbReference type="RefSeq" id="XP_066716858.1">
    <property type="nucleotide sequence ID" value="XM_066857589.1"/>
</dbReference>
<reference evidence="3 4" key="1">
    <citation type="submission" date="2023-01" db="EMBL/GenBank/DDBJ databases">
        <title>Analysis of 21 Apiospora genomes using comparative genomics revels a genus with tremendous synthesis potential of carbohydrate active enzymes and secondary metabolites.</title>
        <authorList>
            <person name="Sorensen T."/>
        </authorList>
    </citation>
    <scope>NUCLEOTIDE SEQUENCE [LARGE SCALE GENOMIC DNA]</scope>
    <source>
        <strain evidence="3 4">CBS 135458</strain>
    </source>
</reference>
<evidence type="ECO:0000313" key="3">
    <source>
        <dbReference type="EMBL" id="KAK8069564.1"/>
    </source>
</evidence>
<gene>
    <name evidence="3" type="ORF">PG994_006180</name>
</gene>
<proteinExistence type="predicted"/>
<feature type="compositionally biased region" description="Polar residues" evidence="1">
    <location>
        <begin position="315"/>
        <end position="325"/>
    </location>
</feature>
<organism evidence="3 4">
    <name type="scientific">Apiospora phragmitis</name>
    <dbReference type="NCBI Taxonomy" id="2905665"/>
    <lineage>
        <taxon>Eukaryota</taxon>
        <taxon>Fungi</taxon>
        <taxon>Dikarya</taxon>
        <taxon>Ascomycota</taxon>
        <taxon>Pezizomycotina</taxon>
        <taxon>Sordariomycetes</taxon>
        <taxon>Xylariomycetidae</taxon>
        <taxon>Amphisphaeriales</taxon>
        <taxon>Apiosporaceae</taxon>
        <taxon>Apiospora</taxon>
    </lineage>
</organism>
<evidence type="ECO:0000256" key="2">
    <source>
        <dbReference type="SAM" id="Phobius"/>
    </source>
</evidence>
<feature type="region of interest" description="Disordered" evidence="1">
    <location>
        <begin position="213"/>
        <end position="252"/>
    </location>
</feature>
<accession>A0ABR1VEB0</accession>